<name>A0AC58FZI1_DANRE</name>
<evidence type="ECO:0000313" key="2">
    <source>
        <dbReference type="RefSeq" id="XP_073762919.1"/>
    </source>
</evidence>
<protein>
    <submittedName>
        <fullName evidence="2">B-cell receptor CD22-like isoform X2</fullName>
    </submittedName>
</protein>
<accession>A0AC58FZI1</accession>
<organism evidence="1 2">
    <name type="scientific">Danio rerio</name>
    <name type="common">Zebrafish</name>
    <name type="synonym">Brachydanio rerio</name>
    <dbReference type="NCBI Taxonomy" id="7955"/>
    <lineage>
        <taxon>Eukaryota</taxon>
        <taxon>Metazoa</taxon>
        <taxon>Chordata</taxon>
        <taxon>Craniata</taxon>
        <taxon>Vertebrata</taxon>
        <taxon>Euteleostomi</taxon>
        <taxon>Actinopterygii</taxon>
        <taxon>Neopterygii</taxon>
        <taxon>Teleostei</taxon>
        <taxon>Ostariophysi</taxon>
        <taxon>Cypriniformes</taxon>
        <taxon>Danionidae</taxon>
        <taxon>Danioninae</taxon>
        <taxon>Danio</taxon>
    </lineage>
</organism>
<dbReference type="RefSeq" id="XP_073762919.1">
    <property type="nucleotide sequence ID" value="XM_073906818.1"/>
</dbReference>
<reference evidence="2" key="1">
    <citation type="submission" date="2025-08" db="UniProtKB">
        <authorList>
            <consortium name="RefSeq"/>
        </authorList>
    </citation>
    <scope>IDENTIFICATION</scope>
    <source>
        <strain evidence="2">Tuebingen</strain>
        <tissue evidence="2">Fibroblasts and whole tissue</tissue>
    </source>
</reference>
<dbReference type="Proteomes" id="UP000000437">
    <property type="component" value="Chromosome 1"/>
</dbReference>
<proteinExistence type="predicted"/>
<sequence>MLMWLRMAPALHLIFLLIIHRVSAAGWGVNYSPSYICALKNSTMTISCTFTYPTTGYQIMKVFWNKDEVKHGVELADLSEDPEYSQRLQYLGDEQHNCTVRLSHVTKKDEHQYYFRFITDVSGGMWTGTPGVRLSVTDLQLESPERVTEGDSVRLTCNSSCKLTDTPTFIWYRNSHTLTNIGDELNIRSVNRTEAGHYSCGVQGQTYISPAVYLNVRYAPDTPVISINRSAVIMEGDSVTLNCSSNSNPPANFSWFKGNTSVGSRRIFRISKISSDDSGEYKCRARNVHGEKYSDPVTLDVQYPPRNISVSMNRSAVIKEGDSVTLNCSSDSNPPALNFSWFKGETFVGSGRIFNISKISSDDSGEYKCRATNEHGEKYSDPVTLDVQYPPRNVSVSITDSGQLWFDSLSLKCISDSNPPALNFSWFKENQSSAVGSGQSFSAVQSGRFYCEAHNPHGAQRSDAVTVTVHQHAVRNISITATAVPILIIIIIVIIVLLIIKKQRSAKSEGLTMMQNDLYSDVPQKVQAHDNPVCDPGLADEAPNETVNPRISAECRDAEEIQYATVQYHKNTPKKKEEEEEQRQCDNTPVQQPDQDHRQENVETVEESVIYSTLK</sequence>
<evidence type="ECO:0000313" key="1">
    <source>
        <dbReference type="Proteomes" id="UP000000437"/>
    </source>
</evidence>
<gene>
    <name evidence="2" type="primary">LOC103909439</name>
</gene>
<keyword evidence="1" id="KW-1185">Reference proteome</keyword>